<dbReference type="PANTHER" id="PTHR47527:SF3">
    <property type="entry name" value="RING_FYVE_PHD ZINC FINGER SUPERFAMILY PROTEIN"/>
    <property type="match status" value="1"/>
</dbReference>
<dbReference type="Proteomes" id="UP001281410">
    <property type="component" value="Unassembled WGS sequence"/>
</dbReference>
<protein>
    <submittedName>
        <fullName evidence="1">Uncharacterized protein</fullName>
    </submittedName>
</protein>
<comment type="caution">
    <text evidence="1">The sequence shown here is derived from an EMBL/GenBank/DDBJ whole genome shotgun (WGS) entry which is preliminary data.</text>
</comment>
<evidence type="ECO:0000313" key="2">
    <source>
        <dbReference type="Proteomes" id="UP001281410"/>
    </source>
</evidence>
<evidence type="ECO:0000313" key="1">
    <source>
        <dbReference type="EMBL" id="KAK3175398.1"/>
    </source>
</evidence>
<organism evidence="1 2">
    <name type="scientific">Dipteronia sinensis</name>
    <dbReference type="NCBI Taxonomy" id="43782"/>
    <lineage>
        <taxon>Eukaryota</taxon>
        <taxon>Viridiplantae</taxon>
        <taxon>Streptophyta</taxon>
        <taxon>Embryophyta</taxon>
        <taxon>Tracheophyta</taxon>
        <taxon>Spermatophyta</taxon>
        <taxon>Magnoliopsida</taxon>
        <taxon>eudicotyledons</taxon>
        <taxon>Gunneridae</taxon>
        <taxon>Pentapetalae</taxon>
        <taxon>rosids</taxon>
        <taxon>malvids</taxon>
        <taxon>Sapindales</taxon>
        <taxon>Sapindaceae</taxon>
        <taxon>Hippocastanoideae</taxon>
        <taxon>Acereae</taxon>
        <taxon>Dipteronia</taxon>
    </lineage>
</organism>
<keyword evidence="2" id="KW-1185">Reference proteome</keyword>
<name>A0AAD9ZEN3_9ROSI</name>
<dbReference type="PANTHER" id="PTHR47527">
    <property type="entry name" value="RING/FYVE/PHD ZINC FINGER SUPERFAMILY PROTEIN"/>
    <property type="match status" value="1"/>
</dbReference>
<sequence>MVAEVSLNDHQNNCTVKQDEKNDARQILLEVLGCLLISCTGVEWSGDVVQIVDGKLFYQSCCIGGVTYKLQDHALLHSSPDRLIPSKLQAVQDQIPRISIPVNPSRNVFPFQFLMWRSFGLLIQAMWEDTRTDTSGLWSIDVSFLATCRRLWLPMFP</sequence>
<dbReference type="InterPro" id="IPR043151">
    <property type="entry name" value="BAH_sf"/>
</dbReference>
<dbReference type="Gene3D" id="2.30.30.490">
    <property type="match status" value="1"/>
</dbReference>
<dbReference type="EMBL" id="JANJYJ010000491">
    <property type="protein sequence ID" value="KAK3175398.1"/>
    <property type="molecule type" value="Genomic_DNA"/>
</dbReference>
<gene>
    <name evidence="1" type="ORF">Dsin_032525</name>
</gene>
<dbReference type="AlphaFoldDB" id="A0AAD9ZEN3"/>
<proteinExistence type="predicted"/>
<reference evidence="1" key="1">
    <citation type="journal article" date="2023" name="Plant J.">
        <title>Genome sequences and population genomics provide insights into the demographic history, inbreeding, and mutation load of two 'living fossil' tree species of Dipteronia.</title>
        <authorList>
            <person name="Feng Y."/>
            <person name="Comes H.P."/>
            <person name="Chen J."/>
            <person name="Zhu S."/>
            <person name="Lu R."/>
            <person name="Zhang X."/>
            <person name="Li P."/>
            <person name="Qiu J."/>
            <person name="Olsen K.M."/>
            <person name="Qiu Y."/>
        </authorList>
    </citation>
    <scope>NUCLEOTIDE SEQUENCE</scope>
    <source>
        <strain evidence="1">NBL</strain>
    </source>
</reference>
<accession>A0AAD9ZEN3</accession>